<dbReference type="CDD" id="cd00586">
    <property type="entry name" value="4HBT"/>
    <property type="match status" value="1"/>
</dbReference>
<dbReference type="InterPro" id="IPR029069">
    <property type="entry name" value="HotDog_dom_sf"/>
</dbReference>
<name>A0A6J4S2M4_9ACTN</name>
<protein>
    <recommendedName>
        <fullName evidence="2">Acyl-CoA thioesterase</fullName>
    </recommendedName>
</protein>
<dbReference type="SUPFAM" id="SSF54637">
    <property type="entry name" value="Thioesterase/thiol ester dehydrase-isomerase"/>
    <property type="match status" value="1"/>
</dbReference>
<sequence length="145" mass="15684">MSAGADPGPAGICILRRVEWMDTDAAGIWHWTTAMRFAEAAEAELHTALGIVDRTFGVTPRLAVAAEFRAPLRFNDLVRIDFRVDRVGRSSVAYAFTLARDDVLAAEGRVTTCLVEGAGGRARPWPDDLRAALEHGGRREPAPAA</sequence>
<dbReference type="Gene3D" id="3.10.129.10">
    <property type="entry name" value="Hotdog Thioesterase"/>
    <property type="match status" value="1"/>
</dbReference>
<reference evidence="1" key="1">
    <citation type="submission" date="2020-02" db="EMBL/GenBank/DDBJ databases">
        <authorList>
            <person name="Meier V. D."/>
        </authorList>
    </citation>
    <scope>NUCLEOTIDE SEQUENCE</scope>
    <source>
        <strain evidence="1">AVDCRST_MAG13</strain>
    </source>
</reference>
<organism evidence="1">
    <name type="scientific">uncultured Solirubrobacteraceae bacterium</name>
    <dbReference type="NCBI Taxonomy" id="1162706"/>
    <lineage>
        <taxon>Bacteria</taxon>
        <taxon>Bacillati</taxon>
        <taxon>Actinomycetota</taxon>
        <taxon>Thermoleophilia</taxon>
        <taxon>Solirubrobacterales</taxon>
        <taxon>Solirubrobacteraceae</taxon>
        <taxon>environmental samples</taxon>
    </lineage>
</organism>
<proteinExistence type="predicted"/>
<evidence type="ECO:0008006" key="2">
    <source>
        <dbReference type="Google" id="ProtNLM"/>
    </source>
</evidence>
<accession>A0A6J4S2M4</accession>
<dbReference type="EMBL" id="CADCVO010000205">
    <property type="protein sequence ID" value="CAA9483509.1"/>
    <property type="molecule type" value="Genomic_DNA"/>
</dbReference>
<dbReference type="Pfam" id="PF13279">
    <property type="entry name" value="4HBT_2"/>
    <property type="match status" value="1"/>
</dbReference>
<dbReference type="AlphaFoldDB" id="A0A6J4S2M4"/>
<evidence type="ECO:0000313" key="1">
    <source>
        <dbReference type="EMBL" id="CAA9483509.1"/>
    </source>
</evidence>
<gene>
    <name evidence="1" type="ORF">AVDCRST_MAG13-1311</name>
</gene>